<protein>
    <submittedName>
        <fullName evidence="2">Type IV secretion protein Rhs</fullName>
    </submittedName>
</protein>
<reference evidence="2" key="1">
    <citation type="submission" date="2016-11" db="UniProtKB">
        <authorList>
            <consortium name="WormBaseParasite"/>
        </authorList>
    </citation>
    <scope>IDENTIFICATION</scope>
</reference>
<dbReference type="AlphaFoldDB" id="A0A1I7X2N3"/>
<organism evidence="1 2">
    <name type="scientific">Heterorhabditis bacteriophora</name>
    <name type="common">Entomopathogenic nematode worm</name>
    <dbReference type="NCBI Taxonomy" id="37862"/>
    <lineage>
        <taxon>Eukaryota</taxon>
        <taxon>Metazoa</taxon>
        <taxon>Ecdysozoa</taxon>
        <taxon>Nematoda</taxon>
        <taxon>Chromadorea</taxon>
        <taxon>Rhabditida</taxon>
        <taxon>Rhabditina</taxon>
        <taxon>Rhabditomorpha</taxon>
        <taxon>Strongyloidea</taxon>
        <taxon>Heterorhabditidae</taxon>
        <taxon>Heterorhabditis</taxon>
    </lineage>
</organism>
<evidence type="ECO:0000313" key="1">
    <source>
        <dbReference type="Proteomes" id="UP000095283"/>
    </source>
</evidence>
<dbReference type="WBParaSite" id="Hba_11847">
    <property type="protein sequence ID" value="Hba_11847"/>
    <property type="gene ID" value="Hba_11847"/>
</dbReference>
<dbReference type="Proteomes" id="UP000095283">
    <property type="component" value="Unplaced"/>
</dbReference>
<sequence>MSTTLLTLISDIDGYFSMELIGTENLSSHGPTAAAKHLIQLTARSN</sequence>
<evidence type="ECO:0000313" key="2">
    <source>
        <dbReference type="WBParaSite" id="Hba_11847"/>
    </source>
</evidence>
<keyword evidence="1" id="KW-1185">Reference proteome</keyword>
<accession>A0A1I7X2N3</accession>
<name>A0A1I7X2N3_HETBA</name>
<proteinExistence type="predicted"/>